<dbReference type="PANTHER" id="PTHR48081">
    <property type="entry name" value="AB HYDROLASE SUPERFAMILY PROTEIN C4A8.06C"/>
    <property type="match status" value="1"/>
</dbReference>
<name>A0AAV9JDG4_9PEZI</name>
<dbReference type="CDD" id="cd00754">
    <property type="entry name" value="Ubl_MoaD"/>
    <property type="match status" value="1"/>
</dbReference>
<dbReference type="SUPFAM" id="SSF53474">
    <property type="entry name" value="alpha/beta-Hydrolases"/>
    <property type="match status" value="1"/>
</dbReference>
<accession>A0AAV9JDG4</accession>
<dbReference type="EMBL" id="JAVFHQ010000037">
    <property type="protein sequence ID" value="KAK4542851.1"/>
    <property type="molecule type" value="Genomic_DNA"/>
</dbReference>
<dbReference type="InterPro" id="IPR029058">
    <property type="entry name" value="AB_hydrolase_fold"/>
</dbReference>
<dbReference type="Pfam" id="PF20434">
    <property type="entry name" value="BD-FAE"/>
    <property type="match status" value="1"/>
</dbReference>
<dbReference type="GO" id="GO:0016787">
    <property type="term" value="F:hydrolase activity"/>
    <property type="evidence" value="ECO:0007669"/>
    <property type="project" value="UniProtKB-KW"/>
</dbReference>
<keyword evidence="1" id="KW-0378">Hydrolase</keyword>
<proteinExistence type="predicted"/>
<protein>
    <recommendedName>
        <fullName evidence="2">BD-FAE-like domain-containing protein</fullName>
    </recommendedName>
</protein>
<evidence type="ECO:0000256" key="1">
    <source>
        <dbReference type="ARBA" id="ARBA00022801"/>
    </source>
</evidence>
<dbReference type="InterPro" id="IPR016155">
    <property type="entry name" value="Mopterin_synth/thiamin_S_b"/>
</dbReference>
<dbReference type="Gene3D" id="3.40.50.1820">
    <property type="entry name" value="alpha/beta hydrolase"/>
    <property type="match status" value="1"/>
</dbReference>
<dbReference type="Gene3D" id="3.10.20.30">
    <property type="match status" value="1"/>
</dbReference>
<dbReference type="PANTHER" id="PTHR48081:SF3">
    <property type="entry name" value="ALPHA_BETA HYDROLASE FOLD-3 DOMAIN-CONTAINING PROTEIN"/>
    <property type="match status" value="1"/>
</dbReference>
<dbReference type="InterPro" id="IPR050300">
    <property type="entry name" value="GDXG_lipolytic_enzyme"/>
</dbReference>
<organism evidence="3 4">
    <name type="scientific">Oleoguttula mirabilis</name>
    <dbReference type="NCBI Taxonomy" id="1507867"/>
    <lineage>
        <taxon>Eukaryota</taxon>
        <taxon>Fungi</taxon>
        <taxon>Dikarya</taxon>
        <taxon>Ascomycota</taxon>
        <taxon>Pezizomycotina</taxon>
        <taxon>Dothideomycetes</taxon>
        <taxon>Dothideomycetidae</taxon>
        <taxon>Mycosphaerellales</taxon>
        <taxon>Teratosphaeriaceae</taxon>
        <taxon>Oleoguttula</taxon>
    </lineage>
</organism>
<reference evidence="3 4" key="1">
    <citation type="submission" date="2021-11" db="EMBL/GenBank/DDBJ databases">
        <title>Black yeast isolated from Biological Soil Crust.</title>
        <authorList>
            <person name="Kurbessoian T."/>
        </authorList>
    </citation>
    <scope>NUCLEOTIDE SEQUENCE [LARGE SCALE GENOMIC DNA]</scope>
    <source>
        <strain evidence="3 4">CCFEE 5522</strain>
    </source>
</reference>
<feature type="domain" description="BD-FAE-like" evidence="2">
    <location>
        <begin position="120"/>
        <end position="228"/>
    </location>
</feature>
<evidence type="ECO:0000259" key="2">
    <source>
        <dbReference type="Pfam" id="PF20434"/>
    </source>
</evidence>
<dbReference type="InterPro" id="IPR012675">
    <property type="entry name" value="Beta-grasp_dom_sf"/>
</dbReference>
<dbReference type="AlphaFoldDB" id="A0AAV9JDG4"/>
<dbReference type="InterPro" id="IPR049492">
    <property type="entry name" value="BD-FAE-like_dom"/>
</dbReference>
<sequence length="389" mass="42689">MSTPKAPAGHFTLLYFAAATSFTRKQHDFLPAPMPVGQLYDVLEKMYTGMKDKVLSSSALTVNLDYVDVEEEAGKSDKGLTIQAGDEVAIIPPRLGILTMASPKPETIIYKTVGTLEIPLDVYLPDHAKNVPVLLWFHGGGLLQGARRSMTPHMLQAVSKYNIALVSADYRLAPQVGVADIYEDVKDCVAFIRNGLTRHTGEGTIDTTRLAVSGSSAGGYLAFLAGLYIEPKPQVILPIYPITDPLGTFFTTSQPHPFGGGRTEPESLAEFLDPTADAVANNAEDSKRNQLYFVMMQEANLASLLKLKPGDDTFRIARKVYERKLPPTYVVHGDSDGAVGVEQSDEVVGVMVGSGMEVRYERLHGLNHLFDRDAKYELEGMYEFMMKHL</sequence>
<comment type="caution">
    <text evidence="3">The sequence shown here is derived from an EMBL/GenBank/DDBJ whole genome shotgun (WGS) entry which is preliminary data.</text>
</comment>
<gene>
    <name evidence="3" type="ORF">LTR36_006040</name>
</gene>
<evidence type="ECO:0000313" key="4">
    <source>
        <dbReference type="Proteomes" id="UP001324427"/>
    </source>
</evidence>
<keyword evidence="4" id="KW-1185">Reference proteome</keyword>
<dbReference type="SUPFAM" id="SSF54285">
    <property type="entry name" value="MoaD/ThiS"/>
    <property type="match status" value="1"/>
</dbReference>
<evidence type="ECO:0000313" key="3">
    <source>
        <dbReference type="EMBL" id="KAK4542851.1"/>
    </source>
</evidence>
<dbReference type="Proteomes" id="UP001324427">
    <property type="component" value="Unassembled WGS sequence"/>
</dbReference>